<comment type="caution">
    <text evidence="1">The sequence shown here is derived from an EMBL/GenBank/DDBJ whole genome shotgun (WGS) entry which is preliminary data.</text>
</comment>
<evidence type="ECO:0000313" key="1">
    <source>
        <dbReference type="EMBL" id="GJM60504.1"/>
    </source>
</evidence>
<dbReference type="Pfam" id="PF02566">
    <property type="entry name" value="OsmC"/>
    <property type="match status" value="1"/>
</dbReference>
<dbReference type="PANTHER" id="PTHR34352">
    <property type="entry name" value="PROTEIN YHFA"/>
    <property type="match status" value="1"/>
</dbReference>
<organism evidence="1 2">
    <name type="scientific">Persicobacter diffluens</name>
    <dbReference type="NCBI Taxonomy" id="981"/>
    <lineage>
        <taxon>Bacteria</taxon>
        <taxon>Pseudomonadati</taxon>
        <taxon>Bacteroidota</taxon>
        <taxon>Cytophagia</taxon>
        <taxon>Cytophagales</taxon>
        <taxon>Persicobacteraceae</taxon>
        <taxon>Persicobacter</taxon>
    </lineage>
</organism>
<evidence type="ECO:0000313" key="2">
    <source>
        <dbReference type="Proteomes" id="UP001310022"/>
    </source>
</evidence>
<evidence type="ECO:0008006" key="3">
    <source>
        <dbReference type="Google" id="ProtNLM"/>
    </source>
</evidence>
<proteinExistence type="predicted"/>
<dbReference type="InterPro" id="IPR036102">
    <property type="entry name" value="OsmC/Ohrsf"/>
</dbReference>
<dbReference type="PANTHER" id="PTHR34352:SF1">
    <property type="entry name" value="PROTEIN YHFA"/>
    <property type="match status" value="1"/>
</dbReference>
<reference evidence="1 2" key="1">
    <citation type="submission" date="2021-12" db="EMBL/GenBank/DDBJ databases">
        <title>Genome sequencing of bacteria with rrn-lacking chromosome and rrn-plasmid.</title>
        <authorList>
            <person name="Anda M."/>
            <person name="Iwasaki W."/>
        </authorList>
    </citation>
    <scope>NUCLEOTIDE SEQUENCE [LARGE SCALE GENOMIC DNA]</scope>
    <source>
        <strain evidence="1 2">NBRC 15940</strain>
    </source>
</reference>
<dbReference type="SUPFAM" id="SSF82784">
    <property type="entry name" value="OsmC-like"/>
    <property type="match status" value="1"/>
</dbReference>
<dbReference type="InterPro" id="IPR015946">
    <property type="entry name" value="KH_dom-like_a/b"/>
</dbReference>
<gene>
    <name evidence="1" type="ORF">PEDI_10560</name>
</gene>
<dbReference type="Proteomes" id="UP001310022">
    <property type="component" value="Unassembled WGS sequence"/>
</dbReference>
<dbReference type="Gene3D" id="3.30.300.20">
    <property type="match status" value="1"/>
</dbReference>
<sequence length="167" mass="18927">MVRHEVMQKCLKLSTFTNISYYNNQIICLMSLELHRINDAYHMEAKNADGNTLEMDGSPEIGGENKGMRPMQLLLAAVAGCSSIDVISILKKQRQELKDLKVDVSGEREPEGKANVWTKIHLHYKLWGNLNESKVAKAIELSNEEYCSVGIMLSKTAKITYTFEIFE</sequence>
<dbReference type="InterPro" id="IPR003718">
    <property type="entry name" value="OsmC/Ohr_fam"/>
</dbReference>
<name>A0AAN5AJ33_9BACT</name>
<protein>
    <recommendedName>
        <fullName evidence="3">Osmotically inducible protein OsmC</fullName>
    </recommendedName>
</protein>
<dbReference type="EMBL" id="BQKE01000001">
    <property type="protein sequence ID" value="GJM60504.1"/>
    <property type="molecule type" value="Genomic_DNA"/>
</dbReference>
<accession>A0AAN5AJ33</accession>
<keyword evidence="2" id="KW-1185">Reference proteome</keyword>
<dbReference type="AlphaFoldDB" id="A0AAN5AJ33"/>